<name>A0A5P1ER21_ASPOF</name>
<reference evidence="3" key="1">
    <citation type="journal article" date="2017" name="Nat. Commun.">
        <title>The asparagus genome sheds light on the origin and evolution of a young Y chromosome.</title>
        <authorList>
            <person name="Harkess A."/>
            <person name="Zhou J."/>
            <person name="Xu C."/>
            <person name="Bowers J.E."/>
            <person name="Van der Hulst R."/>
            <person name="Ayyampalayam S."/>
            <person name="Mercati F."/>
            <person name="Riccardi P."/>
            <person name="McKain M.R."/>
            <person name="Kakrana A."/>
            <person name="Tang H."/>
            <person name="Ray J."/>
            <person name="Groenendijk J."/>
            <person name="Arikit S."/>
            <person name="Mathioni S.M."/>
            <person name="Nakano M."/>
            <person name="Shan H."/>
            <person name="Telgmann-Rauber A."/>
            <person name="Kanno A."/>
            <person name="Yue Z."/>
            <person name="Chen H."/>
            <person name="Li W."/>
            <person name="Chen Y."/>
            <person name="Xu X."/>
            <person name="Zhang Y."/>
            <person name="Luo S."/>
            <person name="Chen H."/>
            <person name="Gao J."/>
            <person name="Mao Z."/>
            <person name="Pires J.C."/>
            <person name="Luo M."/>
            <person name="Kudrna D."/>
            <person name="Wing R.A."/>
            <person name="Meyers B.C."/>
            <person name="Yi K."/>
            <person name="Kong H."/>
            <person name="Lavrijsen P."/>
            <person name="Sunseri F."/>
            <person name="Falavigna A."/>
            <person name="Ye Y."/>
            <person name="Leebens-Mack J.H."/>
            <person name="Chen G."/>
        </authorList>
    </citation>
    <scope>NUCLEOTIDE SEQUENCE [LARGE SCALE GENOMIC DNA]</scope>
    <source>
        <strain evidence="3">cv. DH0086</strain>
    </source>
</reference>
<keyword evidence="1" id="KW-0472">Membrane</keyword>
<keyword evidence="1" id="KW-0812">Transmembrane</keyword>
<sequence>MLVGVSCVPVVVWFASCELGFILLVVSLVVELGCEPVQILWILVVWRMHFSVLYRNLSRSSATADPGGAEISVREAEQDDADGVRFPLAGGFVRYDAFWIGDVRDWDYADALGARLVGSGIENKSQGDPRFTLPPFLTLKNFEGLDLGKMDKADDSGLASYVAGQIDRSLS</sequence>
<gene>
    <name evidence="2" type="ORF">A4U43_C05F10880</name>
</gene>
<dbReference type="Proteomes" id="UP000243459">
    <property type="component" value="Chromosome 5"/>
</dbReference>
<evidence type="ECO:0000313" key="2">
    <source>
        <dbReference type="EMBL" id="ONK68386.1"/>
    </source>
</evidence>
<dbReference type="EMBL" id="CM007385">
    <property type="protein sequence ID" value="ONK68386.1"/>
    <property type="molecule type" value="Genomic_DNA"/>
</dbReference>
<evidence type="ECO:0000313" key="3">
    <source>
        <dbReference type="Proteomes" id="UP000243459"/>
    </source>
</evidence>
<dbReference type="Gene3D" id="3.20.20.70">
    <property type="entry name" value="Aldolase class I"/>
    <property type="match status" value="1"/>
</dbReference>
<organism evidence="2 3">
    <name type="scientific">Asparagus officinalis</name>
    <name type="common">Garden asparagus</name>
    <dbReference type="NCBI Taxonomy" id="4686"/>
    <lineage>
        <taxon>Eukaryota</taxon>
        <taxon>Viridiplantae</taxon>
        <taxon>Streptophyta</taxon>
        <taxon>Embryophyta</taxon>
        <taxon>Tracheophyta</taxon>
        <taxon>Spermatophyta</taxon>
        <taxon>Magnoliopsida</taxon>
        <taxon>Liliopsida</taxon>
        <taxon>Asparagales</taxon>
        <taxon>Asparagaceae</taxon>
        <taxon>Asparagoideae</taxon>
        <taxon>Asparagus</taxon>
    </lineage>
</organism>
<accession>A0A5P1ER21</accession>
<protein>
    <submittedName>
        <fullName evidence="2">Uncharacterized protein</fullName>
    </submittedName>
</protein>
<dbReference type="Gramene" id="ONK68386">
    <property type="protein sequence ID" value="ONK68386"/>
    <property type="gene ID" value="A4U43_C05F10880"/>
</dbReference>
<dbReference type="InterPro" id="IPR013785">
    <property type="entry name" value="Aldolase_TIM"/>
</dbReference>
<evidence type="ECO:0000256" key="1">
    <source>
        <dbReference type="SAM" id="Phobius"/>
    </source>
</evidence>
<keyword evidence="3" id="KW-1185">Reference proteome</keyword>
<dbReference type="AlphaFoldDB" id="A0A5P1ER21"/>
<keyword evidence="1" id="KW-1133">Transmembrane helix</keyword>
<proteinExistence type="predicted"/>
<feature type="transmembrane region" description="Helical" evidence="1">
    <location>
        <begin position="7"/>
        <end position="30"/>
    </location>
</feature>